<gene>
    <name evidence="1" type="ORF">JMUB3936_0360</name>
</gene>
<sequence>MVKNVHQKSVEYIKDNFNISELSNFYVKDFVNDGRNNDFALIKSNPKVANFVKHTNKLSEMTVSELLNYKVSDFSFFIGLDDYVNFTQKITEKKFPLIFSYDNDYADVIYNLAKNDYYNSMINSLPGIFRNSNLIQDVFHFADLELKSLEFIIGTLVKNRRFITARNEVLEEFEEHYKLISSKNLSTIFKINRIISKRILRRVTTLQNFKDTMKLYFIYNDNVTIMNDKNNFQYTVDFRSSTVDKEYLNYWLELIYEVIPIWYDIKIVY</sequence>
<reference evidence="1 2" key="1">
    <citation type="submission" date="2019-07" db="EMBL/GenBank/DDBJ databases">
        <title>Complete Genome Sequence of Leptotrichia wadei Strain JMUB3936.</title>
        <authorList>
            <person name="Watanabe S."/>
            <person name="Cui L."/>
        </authorList>
    </citation>
    <scope>NUCLEOTIDE SEQUENCE [LARGE SCALE GENOMIC DNA]</scope>
    <source>
        <strain evidence="1 2">JMUB3936</strain>
    </source>
</reference>
<dbReference type="OrthoDB" id="80136at2"/>
<proteinExistence type="predicted"/>
<organism evidence="1 2">
    <name type="scientific">Leptotrichia wadei</name>
    <dbReference type="NCBI Taxonomy" id="157687"/>
    <lineage>
        <taxon>Bacteria</taxon>
        <taxon>Fusobacteriati</taxon>
        <taxon>Fusobacteriota</taxon>
        <taxon>Fusobacteriia</taxon>
        <taxon>Fusobacteriales</taxon>
        <taxon>Leptotrichiaceae</taxon>
        <taxon>Leptotrichia</taxon>
    </lineage>
</organism>
<name>A0A510KQV2_9FUSO</name>
<dbReference type="EMBL" id="AP019841">
    <property type="protein sequence ID" value="BBM54082.1"/>
    <property type="molecule type" value="Genomic_DNA"/>
</dbReference>
<protein>
    <submittedName>
        <fullName evidence="1">Uncharacterized protein</fullName>
    </submittedName>
</protein>
<dbReference type="Proteomes" id="UP000321944">
    <property type="component" value="Chromosome"/>
</dbReference>
<accession>A0A510KQV2</accession>
<dbReference type="RefSeq" id="WP_147002926.1">
    <property type="nucleotide sequence ID" value="NZ_AP019841.1"/>
</dbReference>
<evidence type="ECO:0000313" key="1">
    <source>
        <dbReference type="EMBL" id="BBM54082.1"/>
    </source>
</evidence>
<dbReference type="AlphaFoldDB" id="A0A510KQV2"/>
<evidence type="ECO:0000313" key="2">
    <source>
        <dbReference type="Proteomes" id="UP000321944"/>
    </source>
</evidence>